<evidence type="ECO:0000313" key="2">
    <source>
        <dbReference type="Proteomes" id="UP001179952"/>
    </source>
</evidence>
<comment type="caution">
    <text evidence="1">The sequence shown here is derived from an EMBL/GenBank/DDBJ whole genome shotgun (WGS) entry which is preliminary data.</text>
</comment>
<reference evidence="1" key="1">
    <citation type="journal article" date="2023" name="Nat. Commun.">
        <title>Diploid and tetraploid genomes of Acorus and the evolution of monocots.</title>
        <authorList>
            <person name="Ma L."/>
            <person name="Liu K.W."/>
            <person name="Li Z."/>
            <person name="Hsiao Y.Y."/>
            <person name="Qi Y."/>
            <person name="Fu T."/>
            <person name="Tang G.D."/>
            <person name="Zhang D."/>
            <person name="Sun W.H."/>
            <person name="Liu D.K."/>
            <person name="Li Y."/>
            <person name="Chen G.Z."/>
            <person name="Liu X.D."/>
            <person name="Liao X.Y."/>
            <person name="Jiang Y.T."/>
            <person name="Yu X."/>
            <person name="Hao Y."/>
            <person name="Huang J."/>
            <person name="Zhao X.W."/>
            <person name="Ke S."/>
            <person name="Chen Y.Y."/>
            <person name="Wu W.L."/>
            <person name="Hsu J.L."/>
            <person name="Lin Y.F."/>
            <person name="Huang M.D."/>
            <person name="Li C.Y."/>
            <person name="Huang L."/>
            <person name="Wang Z.W."/>
            <person name="Zhao X."/>
            <person name="Zhong W.Y."/>
            <person name="Peng D.H."/>
            <person name="Ahmad S."/>
            <person name="Lan S."/>
            <person name="Zhang J.S."/>
            <person name="Tsai W.C."/>
            <person name="Van de Peer Y."/>
            <person name="Liu Z.J."/>
        </authorList>
    </citation>
    <scope>NUCLEOTIDE SEQUENCE</scope>
    <source>
        <strain evidence="1">SCP</strain>
    </source>
</reference>
<dbReference type="AlphaFoldDB" id="A0AAV9BI86"/>
<keyword evidence="2" id="KW-1185">Reference proteome</keyword>
<gene>
    <name evidence="1" type="ORF">QJS04_geneDACA005761</name>
</gene>
<dbReference type="EMBL" id="JAUJYN010000003">
    <property type="protein sequence ID" value="KAK1276230.1"/>
    <property type="molecule type" value="Genomic_DNA"/>
</dbReference>
<evidence type="ECO:0000313" key="1">
    <source>
        <dbReference type="EMBL" id="KAK1276230.1"/>
    </source>
</evidence>
<proteinExistence type="predicted"/>
<accession>A0AAV9BI86</accession>
<sequence>MGPMTLKDGPPLLVSIGGDPFATNGGGSCDGTGEGEGYISRRVVELNSHELMSIPTYKVDPQIS</sequence>
<dbReference type="Proteomes" id="UP001179952">
    <property type="component" value="Unassembled WGS sequence"/>
</dbReference>
<protein>
    <submittedName>
        <fullName evidence="1">Uncharacterized protein</fullName>
    </submittedName>
</protein>
<reference evidence="1" key="2">
    <citation type="submission" date="2023-06" db="EMBL/GenBank/DDBJ databases">
        <authorList>
            <person name="Ma L."/>
            <person name="Liu K.-W."/>
            <person name="Li Z."/>
            <person name="Hsiao Y.-Y."/>
            <person name="Qi Y."/>
            <person name="Fu T."/>
            <person name="Tang G."/>
            <person name="Zhang D."/>
            <person name="Sun W.-H."/>
            <person name="Liu D.-K."/>
            <person name="Li Y."/>
            <person name="Chen G.-Z."/>
            <person name="Liu X.-D."/>
            <person name="Liao X.-Y."/>
            <person name="Jiang Y.-T."/>
            <person name="Yu X."/>
            <person name="Hao Y."/>
            <person name="Huang J."/>
            <person name="Zhao X.-W."/>
            <person name="Ke S."/>
            <person name="Chen Y.-Y."/>
            <person name="Wu W.-L."/>
            <person name="Hsu J.-L."/>
            <person name="Lin Y.-F."/>
            <person name="Huang M.-D."/>
            <person name="Li C.-Y."/>
            <person name="Huang L."/>
            <person name="Wang Z.-W."/>
            <person name="Zhao X."/>
            <person name="Zhong W.-Y."/>
            <person name="Peng D.-H."/>
            <person name="Ahmad S."/>
            <person name="Lan S."/>
            <person name="Zhang J.-S."/>
            <person name="Tsai W.-C."/>
            <person name="Van De Peer Y."/>
            <person name="Liu Z.-J."/>
        </authorList>
    </citation>
    <scope>NUCLEOTIDE SEQUENCE</scope>
    <source>
        <strain evidence="1">SCP</strain>
        <tissue evidence="1">Leaves</tissue>
    </source>
</reference>
<organism evidence="1 2">
    <name type="scientific">Acorus gramineus</name>
    <name type="common">Dwarf sweet flag</name>
    <dbReference type="NCBI Taxonomy" id="55184"/>
    <lineage>
        <taxon>Eukaryota</taxon>
        <taxon>Viridiplantae</taxon>
        <taxon>Streptophyta</taxon>
        <taxon>Embryophyta</taxon>
        <taxon>Tracheophyta</taxon>
        <taxon>Spermatophyta</taxon>
        <taxon>Magnoliopsida</taxon>
        <taxon>Liliopsida</taxon>
        <taxon>Acoraceae</taxon>
        <taxon>Acorus</taxon>
    </lineage>
</organism>
<name>A0AAV9BI86_ACOGR</name>